<dbReference type="GO" id="GO:0016787">
    <property type="term" value="F:hydrolase activity"/>
    <property type="evidence" value="ECO:0007669"/>
    <property type="project" value="UniProtKB-ARBA"/>
</dbReference>
<dbReference type="EMBL" id="LK996017">
    <property type="protein sequence ID" value="CDX00657.1"/>
    <property type="molecule type" value="Genomic_DNA"/>
</dbReference>
<proteinExistence type="predicted"/>
<accession>A0A098AX09</accession>
<dbReference type="AlphaFoldDB" id="A0A098AX09"/>
<dbReference type="InterPro" id="IPR002591">
    <property type="entry name" value="Phosphodiest/P_Trfase"/>
</dbReference>
<dbReference type="Gene3D" id="3.40.720.10">
    <property type="entry name" value="Alkaline Phosphatase, subunit A"/>
    <property type="match status" value="3"/>
</dbReference>
<dbReference type="RefSeq" id="WP_018214281.1">
    <property type="nucleotide sequence ID" value="NZ_LK996017.1"/>
</dbReference>
<dbReference type="SUPFAM" id="SSF53649">
    <property type="entry name" value="Alkaline phosphatase-like"/>
    <property type="match status" value="1"/>
</dbReference>
<protein>
    <submittedName>
        <fullName evidence="1">Type I phosphodiesterase / nucleotide pyrophosphatase</fullName>
    </submittedName>
</protein>
<evidence type="ECO:0000313" key="1">
    <source>
        <dbReference type="EMBL" id="CDX00657.1"/>
    </source>
</evidence>
<dbReference type="Pfam" id="PF01663">
    <property type="entry name" value="Phosphodiest"/>
    <property type="match status" value="2"/>
</dbReference>
<reference evidence="1" key="1">
    <citation type="submission" date="2014-07" db="EMBL/GenBank/DDBJ databases">
        <authorList>
            <person name="Hornung V.Bastian."/>
        </authorList>
    </citation>
    <scope>NUCLEOTIDE SEQUENCE</scope>
    <source>
        <strain evidence="1">PCE-S</strain>
    </source>
</reference>
<dbReference type="PANTHER" id="PTHR10151">
    <property type="entry name" value="ECTONUCLEOTIDE PYROPHOSPHATASE/PHOSPHODIESTERASE"/>
    <property type="match status" value="1"/>
</dbReference>
<dbReference type="InterPro" id="IPR017850">
    <property type="entry name" value="Alkaline_phosphatase_core_sf"/>
</dbReference>
<name>A0A098AX09_DESHA</name>
<sequence>MKRKALTEKIAVIGVDGFEPRLAKKFLDQGKMPNLQKFIDRGSCRDDLVLLGAVPTVTPTLWTTLSTGAYPGTHGITCFFGHNHGQLDSLVYNLDSRRCKAEPLWNIYAEEAGKKTLVWHWPGSSWPATSDSPNLHVVDGTQPQTINTGIAGIDISKIVVASDKFEELQFLPNTSTITPGAGCIIENVEELMEDDGEVSYLRAAISSGAKVIKNIITCEEENEVNVLAKMIADSVKSPIKEAAGWTNAPAGAKEFTVILGKGLERRPALLLQNEQGAYDTVQVYKAKKDAEPLVTLKAEQSAYDVVDTITNDDGEPVSGNRNYHALTISPDGSQVTMLIGMAMDVSRDDLFHPKSLYKEVIENIGYVPNRPVVNGANEILVDKVFIPTWDHYSQWQADCLTYFMKNNKYDIIFSHLHNVDNGGHLFWHFAKHQEMWKNNEEAYKVFIERMYIQTDNYIGRFLPYLDEGWTIIVTADHGLSCQEHHGVELGEAGGITTPVMEELGYVTMLKDENGNRTHEFDWAKTKAVASRGNHIYLNLIGRDEHGIVDTKDQYDLETQIISDLYQYRDHKTGKRVVALAMRNKDAVILGLSGPECGDIVYFKEETFNVIHADSLSTQNGYAETSLSPIFVAAGPGIKEGFKTERVIRQVDIAPTMAFLSGVRLPAQSEGSPVHQILTEEI</sequence>
<dbReference type="PATRIC" id="fig|49338.4.peg.826"/>
<gene>
    <name evidence="1" type="ORF">DPCES_0770</name>
</gene>
<dbReference type="PANTHER" id="PTHR10151:SF120">
    <property type="entry name" value="BIS(5'-ADENOSYL)-TRIPHOSPHATASE"/>
    <property type="match status" value="1"/>
</dbReference>
<organism evidence="1">
    <name type="scientific">Desulfitobacterium hafniense</name>
    <name type="common">Desulfitobacterium frappieri</name>
    <dbReference type="NCBI Taxonomy" id="49338"/>
    <lineage>
        <taxon>Bacteria</taxon>
        <taxon>Bacillati</taxon>
        <taxon>Bacillota</taxon>
        <taxon>Clostridia</taxon>
        <taxon>Eubacteriales</taxon>
        <taxon>Desulfitobacteriaceae</taxon>
        <taxon>Desulfitobacterium</taxon>
    </lineage>
</organism>